<name>A0ABD6VJC5_9GAMM</name>
<feature type="transmembrane region" description="Helical" evidence="1">
    <location>
        <begin position="161"/>
        <end position="179"/>
    </location>
</feature>
<keyword evidence="1" id="KW-1133">Transmembrane helix</keyword>
<accession>A0ABD6VJC5</accession>
<sequence length="338" mass="39525">MNKLKIRLENTGLLMSIMTKLSLFFGGGIFLIYCSASGAFPENLSLGDGVWLLLIIFVFSFGMGTVYFFLGCFGVSLWTTAYHIFRISGGRERFLIIRQWFRERKTKKIIIENHFFFRNYKRDRPFSYKIRPPKINVIYHFISFFMIIIIFGTVRENHWDWYLRLILSSILLGFLFLFWHANWQRYLQIEHVEARQDESKRLKGEIKFANITFTAAVLILTTLYIGLTKIAADRTMIFLHVRSEQVTVFVKQPWDAVLERHLIRSEKQIANSKKAEIREAVPGYKQYDKMTVSLNNLGSSVFLEFKKGNKFYSLKIPSSDIIVDNVPLPDTESSDVSK</sequence>
<dbReference type="AlphaFoldDB" id="A0ABD6VJC5"/>
<dbReference type="RefSeq" id="WP_103162955.1">
    <property type="nucleotide sequence ID" value="NZ_MTAH01000002.1"/>
</dbReference>
<keyword evidence="1" id="KW-0812">Transmembrane</keyword>
<reference evidence="2 3" key="1">
    <citation type="submission" date="2017-01" db="EMBL/GenBank/DDBJ databases">
        <title>Comparative Genomics of 38 Pectobacterium strains comprising three species revealed the characteristics of Pectobacterium carotovorum.</title>
        <authorList>
            <person name="Xie H."/>
            <person name="Ma Y."/>
            <person name="Li X."/>
        </authorList>
    </citation>
    <scope>NUCLEOTIDE SEQUENCE [LARGE SCALE GENOMIC DNA]</scope>
    <source>
        <strain evidence="2 3">Q142</strain>
    </source>
</reference>
<dbReference type="Proteomes" id="UP000237274">
    <property type="component" value="Unassembled WGS sequence"/>
</dbReference>
<feature type="transmembrane region" description="Helical" evidence="1">
    <location>
        <begin position="208"/>
        <end position="227"/>
    </location>
</feature>
<organism evidence="2 3">
    <name type="scientific">Pectobacterium odoriferum</name>
    <dbReference type="NCBI Taxonomy" id="78398"/>
    <lineage>
        <taxon>Bacteria</taxon>
        <taxon>Pseudomonadati</taxon>
        <taxon>Pseudomonadota</taxon>
        <taxon>Gammaproteobacteria</taxon>
        <taxon>Enterobacterales</taxon>
        <taxon>Pectobacteriaceae</taxon>
        <taxon>Pectobacterium</taxon>
    </lineage>
</organism>
<proteinExistence type="predicted"/>
<gene>
    <name evidence="2" type="ORF">BV926_20755</name>
</gene>
<protein>
    <submittedName>
        <fullName evidence="2">Uncharacterized protein</fullName>
    </submittedName>
</protein>
<feature type="transmembrane region" description="Helical" evidence="1">
    <location>
        <begin position="137"/>
        <end position="155"/>
    </location>
</feature>
<evidence type="ECO:0000256" key="1">
    <source>
        <dbReference type="SAM" id="Phobius"/>
    </source>
</evidence>
<evidence type="ECO:0000313" key="3">
    <source>
        <dbReference type="Proteomes" id="UP000237274"/>
    </source>
</evidence>
<comment type="caution">
    <text evidence="2">The sequence shown here is derived from an EMBL/GenBank/DDBJ whole genome shotgun (WGS) entry which is preliminary data.</text>
</comment>
<keyword evidence="1" id="KW-0472">Membrane</keyword>
<feature type="transmembrane region" description="Helical" evidence="1">
    <location>
        <begin position="21"/>
        <end position="40"/>
    </location>
</feature>
<dbReference type="EMBL" id="MTAO01000023">
    <property type="protein sequence ID" value="POE23249.1"/>
    <property type="molecule type" value="Genomic_DNA"/>
</dbReference>
<feature type="transmembrane region" description="Helical" evidence="1">
    <location>
        <begin position="52"/>
        <end position="85"/>
    </location>
</feature>
<evidence type="ECO:0000313" key="2">
    <source>
        <dbReference type="EMBL" id="POE23249.1"/>
    </source>
</evidence>